<feature type="region of interest" description="Disordered" evidence="3">
    <location>
        <begin position="340"/>
        <end position="368"/>
    </location>
</feature>
<reference evidence="5" key="1">
    <citation type="submission" date="2017-02" db="EMBL/GenBank/DDBJ databases">
        <authorList>
            <person name="Tafer H."/>
            <person name="Lopandic K."/>
        </authorList>
    </citation>
    <scope>NUCLEOTIDE SEQUENCE [LARGE SCALE GENOMIC DNA]</scope>
    <source>
        <strain evidence="5">CBS 366.77</strain>
    </source>
</reference>
<evidence type="ECO:0000313" key="5">
    <source>
        <dbReference type="Proteomes" id="UP000266188"/>
    </source>
</evidence>
<evidence type="ECO:0000256" key="3">
    <source>
        <dbReference type="SAM" id="MobiDB-lite"/>
    </source>
</evidence>
<feature type="compositionally biased region" description="Basic and acidic residues" evidence="3">
    <location>
        <begin position="258"/>
        <end position="280"/>
    </location>
</feature>
<feature type="region of interest" description="Disordered" evidence="3">
    <location>
        <begin position="217"/>
        <end position="236"/>
    </location>
</feature>
<keyword evidence="5" id="KW-1185">Reference proteome</keyword>
<dbReference type="SUPFAM" id="SSF143113">
    <property type="entry name" value="NAP-like"/>
    <property type="match status" value="1"/>
</dbReference>
<dbReference type="GO" id="GO:0005634">
    <property type="term" value="C:nucleus"/>
    <property type="evidence" value="ECO:0007669"/>
    <property type="project" value="InterPro"/>
</dbReference>
<dbReference type="InterPro" id="IPR037231">
    <property type="entry name" value="NAP-like_sf"/>
</dbReference>
<dbReference type="GO" id="GO:0006334">
    <property type="term" value="P:nucleosome assembly"/>
    <property type="evidence" value="ECO:0007669"/>
    <property type="project" value="InterPro"/>
</dbReference>
<sequence length="368" mass="42549">MADQGKSLEERIEFPSIPKEAAKKIARLEEEFTRTEVDQLRKSVPVFRPIFEKRNEIITSPEVADDFWIRVFSNAPAEIDEYILPTDAGVLGSCLKNLRVERFEVDEQGNGEPRSVRFIFDFKTGEDNPFFENASLVKEFYWRKQIAKNSKGKRRTWEGLVSEPVRINWKKDMDLTKGLLDAACDLAEAEKKNKGKDRKTLPEFEKLVKRVEEIENERVKAEEKEDDEEDEEIGLGAQSPAGVSLFAFFGYRGRDVTAEQSKEAAKEDDERWAKIVKGEKVDDEDQEDDDEDEDYELDELDLDDIEIFPDGEELAIAIAEDLWPGALKYYVQSYELADDLDEMEDMDEDMDDDDDEEESSRPHKKARV</sequence>
<feature type="compositionally biased region" description="Acidic residues" evidence="3">
    <location>
        <begin position="224"/>
        <end position="233"/>
    </location>
</feature>
<dbReference type="EMBL" id="MVGC01000409">
    <property type="protein sequence ID" value="RJE19417.1"/>
    <property type="molecule type" value="Genomic_DNA"/>
</dbReference>
<accession>A0A3A2ZDM1</accession>
<evidence type="ECO:0000256" key="1">
    <source>
        <dbReference type="ARBA" id="ARBA00009947"/>
    </source>
</evidence>
<dbReference type="OrthoDB" id="19419at2759"/>
<comment type="similarity">
    <text evidence="1 2">Belongs to the nucleosome assembly protein (NAP) family.</text>
</comment>
<feature type="region of interest" description="Disordered" evidence="3">
    <location>
        <begin position="258"/>
        <end position="297"/>
    </location>
</feature>
<name>A0A3A2ZDM1_9EURO</name>
<dbReference type="Pfam" id="PF00956">
    <property type="entry name" value="NAP"/>
    <property type="match status" value="1"/>
</dbReference>
<feature type="compositionally biased region" description="Acidic residues" evidence="3">
    <location>
        <begin position="340"/>
        <end position="358"/>
    </location>
</feature>
<evidence type="ECO:0000256" key="2">
    <source>
        <dbReference type="RuleBase" id="RU003876"/>
    </source>
</evidence>
<feature type="compositionally biased region" description="Acidic residues" evidence="3">
    <location>
        <begin position="281"/>
        <end position="297"/>
    </location>
</feature>
<dbReference type="InterPro" id="IPR002164">
    <property type="entry name" value="NAP_family"/>
</dbReference>
<dbReference type="Gene3D" id="3.30.1120.90">
    <property type="entry name" value="Nucleosome assembly protein"/>
    <property type="match status" value="1"/>
</dbReference>
<proteinExistence type="inferred from homology"/>
<organism evidence="4 5">
    <name type="scientific">Aspergillus sclerotialis</name>
    <dbReference type="NCBI Taxonomy" id="2070753"/>
    <lineage>
        <taxon>Eukaryota</taxon>
        <taxon>Fungi</taxon>
        <taxon>Dikarya</taxon>
        <taxon>Ascomycota</taxon>
        <taxon>Pezizomycotina</taxon>
        <taxon>Eurotiomycetes</taxon>
        <taxon>Eurotiomycetidae</taxon>
        <taxon>Eurotiales</taxon>
        <taxon>Aspergillaceae</taxon>
        <taxon>Aspergillus</taxon>
        <taxon>Aspergillus subgen. Polypaecilum</taxon>
    </lineage>
</organism>
<dbReference type="Proteomes" id="UP000266188">
    <property type="component" value="Unassembled WGS sequence"/>
</dbReference>
<gene>
    <name evidence="4" type="ORF">PHISCL_08257</name>
</gene>
<dbReference type="AlphaFoldDB" id="A0A3A2ZDM1"/>
<comment type="caution">
    <text evidence="4">The sequence shown here is derived from an EMBL/GenBank/DDBJ whole genome shotgun (WGS) entry which is preliminary data.</text>
</comment>
<dbReference type="STRING" id="2070753.A0A3A2ZDM1"/>
<dbReference type="PANTHER" id="PTHR11875">
    <property type="entry name" value="TESTIS-SPECIFIC Y-ENCODED PROTEIN"/>
    <property type="match status" value="1"/>
</dbReference>
<evidence type="ECO:0000313" key="4">
    <source>
        <dbReference type="EMBL" id="RJE19417.1"/>
    </source>
</evidence>
<protein>
    <submittedName>
        <fullName evidence="4">NAP family</fullName>
    </submittedName>
</protein>